<dbReference type="NCBIfam" id="NF003738">
    <property type="entry name" value="PRK05333.1"/>
    <property type="match status" value="1"/>
</dbReference>
<evidence type="ECO:0000256" key="4">
    <source>
        <dbReference type="PROSITE-ProRule" id="PRU00236"/>
    </source>
</evidence>
<dbReference type="InterPro" id="IPR003000">
    <property type="entry name" value="Sirtuin"/>
</dbReference>
<dbReference type="PROSITE" id="PS50305">
    <property type="entry name" value="SIRTUIN"/>
    <property type="match status" value="1"/>
</dbReference>
<dbReference type="InterPro" id="IPR029035">
    <property type="entry name" value="DHS-like_NAD/FAD-binding_dom"/>
</dbReference>
<dbReference type="Gene3D" id="3.40.50.1220">
    <property type="entry name" value="TPP-binding domain"/>
    <property type="match status" value="1"/>
</dbReference>
<dbReference type="EMBL" id="JAVALS010000001">
    <property type="protein sequence ID" value="MDP5225596.1"/>
    <property type="molecule type" value="Genomic_DNA"/>
</dbReference>
<dbReference type="PANTHER" id="PTHR11085:SF10">
    <property type="entry name" value="NAD-DEPENDENT PROTEIN DEACYLASE SIRTUIN-5, MITOCHONDRIAL-RELATED"/>
    <property type="match status" value="1"/>
</dbReference>
<dbReference type="PANTHER" id="PTHR11085">
    <property type="entry name" value="NAD-DEPENDENT PROTEIN DEACYLASE SIRTUIN-5, MITOCHONDRIAL-RELATED"/>
    <property type="match status" value="1"/>
</dbReference>
<gene>
    <name evidence="6" type="ORF">Q9R02_00280</name>
</gene>
<evidence type="ECO:0000256" key="3">
    <source>
        <dbReference type="ARBA" id="ARBA00023027"/>
    </source>
</evidence>
<dbReference type="InterPro" id="IPR050134">
    <property type="entry name" value="NAD-dep_sirtuin_deacylases"/>
</dbReference>
<keyword evidence="7" id="KW-1185">Reference proteome</keyword>
<keyword evidence="4" id="KW-0479">Metal-binding</keyword>
<keyword evidence="4" id="KW-0862">Zinc</keyword>
<evidence type="ECO:0000259" key="5">
    <source>
        <dbReference type="PROSITE" id="PS50305"/>
    </source>
</evidence>
<organism evidence="6 7">
    <name type="scientific">Arthrobacter horti</name>
    <dbReference type="NCBI Taxonomy" id="3068273"/>
    <lineage>
        <taxon>Bacteria</taxon>
        <taxon>Bacillati</taxon>
        <taxon>Actinomycetota</taxon>
        <taxon>Actinomycetes</taxon>
        <taxon>Micrococcales</taxon>
        <taxon>Micrococcaceae</taxon>
        <taxon>Arthrobacter</taxon>
    </lineage>
</organism>
<dbReference type="Gene3D" id="3.30.1600.10">
    <property type="entry name" value="SIR2/SIRT2 'Small Domain"/>
    <property type="match status" value="1"/>
</dbReference>
<proteinExistence type="predicted"/>
<feature type="binding site" evidence="4">
    <location>
        <position position="184"/>
    </location>
    <ligand>
        <name>Zn(2+)</name>
        <dbReference type="ChEBI" id="CHEBI:29105"/>
    </ligand>
</feature>
<name>A0ABT9IJ24_9MICC</name>
<feature type="binding site" evidence="4">
    <location>
        <position position="129"/>
    </location>
    <ligand>
        <name>Zn(2+)</name>
        <dbReference type="ChEBI" id="CHEBI:29105"/>
    </ligand>
</feature>
<feature type="binding site" evidence="4">
    <location>
        <position position="132"/>
    </location>
    <ligand>
        <name>Zn(2+)</name>
        <dbReference type="ChEBI" id="CHEBI:29105"/>
    </ligand>
</feature>
<dbReference type="SUPFAM" id="SSF52467">
    <property type="entry name" value="DHS-like NAD/FAD-binding domain"/>
    <property type="match status" value="1"/>
</dbReference>
<dbReference type="Pfam" id="PF02146">
    <property type="entry name" value="SIR2"/>
    <property type="match status" value="1"/>
</dbReference>
<reference evidence="6 7" key="1">
    <citation type="submission" date="2023-08" db="EMBL/GenBank/DDBJ databases">
        <title>Arthrobacter horti sp. nov., isolated from forest soil.</title>
        <authorList>
            <person name="Park M."/>
        </authorList>
    </citation>
    <scope>NUCLEOTIDE SEQUENCE [LARGE SCALE GENOMIC DNA]</scope>
    <source>
        <strain evidence="6 7">YJM1</strain>
    </source>
</reference>
<accession>A0ABT9IJ24</accession>
<feature type="binding site" evidence="4">
    <location>
        <position position="187"/>
    </location>
    <ligand>
        <name>Zn(2+)</name>
        <dbReference type="ChEBI" id="CHEBI:29105"/>
    </ligand>
</feature>
<dbReference type="EC" id="2.3.1.286" evidence="1"/>
<evidence type="ECO:0000256" key="1">
    <source>
        <dbReference type="ARBA" id="ARBA00012928"/>
    </source>
</evidence>
<keyword evidence="3" id="KW-0520">NAD</keyword>
<dbReference type="Proteomes" id="UP001232725">
    <property type="component" value="Unassembled WGS sequence"/>
</dbReference>
<feature type="active site" description="Proton acceptor" evidence="4">
    <location>
        <position position="121"/>
    </location>
</feature>
<sequence length="301" mass="32590">MSPHDDGGPLEAAIEQLRGRAVVVLTGAGISTDSGIPAYRGPNSRPSNPITVQEYMGSAEARQRYWARNHLGWRRVKWAAPNDGHLALAELERGGVVRAVITQNVDRLHEDSGSENVVDLHGRVDQIICTDCGDLLRRRTLEEMLTALNPGFVERAEAMGVVEAPDADAQIDDSLAREFHVAPCPRCGGVLKPDFVFFGENVPKPRLARALKLVEETEALLVAGTSLTVMSGLRFVRQAAKAGTPVVLVNQGPTRGDELATVRLHSGTSQTLRAFADALLPARRARYEPGADRLAAEQAIR</sequence>
<protein>
    <recommendedName>
        <fullName evidence="1">protein acetyllysine N-acetyltransferase</fullName>
        <ecNumber evidence="1">2.3.1.286</ecNumber>
    </recommendedName>
</protein>
<feature type="domain" description="Deacetylase sirtuin-type" evidence="5">
    <location>
        <begin position="3"/>
        <end position="283"/>
    </location>
</feature>
<keyword evidence="2" id="KW-0808">Transferase</keyword>
<dbReference type="RefSeq" id="WP_305994645.1">
    <property type="nucleotide sequence ID" value="NZ_JAVALS010000001.1"/>
</dbReference>
<dbReference type="InterPro" id="IPR026590">
    <property type="entry name" value="Ssirtuin_cat_dom"/>
</dbReference>
<evidence type="ECO:0000313" key="7">
    <source>
        <dbReference type="Proteomes" id="UP001232725"/>
    </source>
</evidence>
<comment type="caution">
    <text evidence="6">The sequence shown here is derived from an EMBL/GenBank/DDBJ whole genome shotgun (WGS) entry which is preliminary data.</text>
</comment>
<dbReference type="InterPro" id="IPR026591">
    <property type="entry name" value="Sirtuin_cat_small_dom_sf"/>
</dbReference>
<evidence type="ECO:0000256" key="2">
    <source>
        <dbReference type="ARBA" id="ARBA00022679"/>
    </source>
</evidence>
<evidence type="ECO:0000313" key="6">
    <source>
        <dbReference type="EMBL" id="MDP5225596.1"/>
    </source>
</evidence>